<dbReference type="Pfam" id="PF14071">
    <property type="entry name" value="YlbD_coat"/>
    <property type="match status" value="1"/>
</dbReference>
<dbReference type="eggNOG" id="ENOG5032UYM">
    <property type="taxonomic scope" value="Bacteria"/>
</dbReference>
<dbReference type="AlphaFoldDB" id="A0A0A5FZ33"/>
<reference evidence="2 3" key="1">
    <citation type="submission" date="2013-08" db="EMBL/GenBank/DDBJ databases">
        <authorList>
            <person name="Huang J."/>
            <person name="Wang G."/>
        </authorList>
    </citation>
    <scope>NUCLEOTIDE SEQUENCE [LARGE SCALE GENOMIC DNA]</scope>
    <source>
        <strain evidence="2 3">BH030004</strain>
    </source>
</reference>
<keyword evidence="3" id="KW-1185">Reference proteome</keyword>
<organism evidence="2 3">
    <name type="scientific">Pontibacillus marinus BH030004 = DSM 16465</name>
    <dbReference type="NCBI Taxonomy" id="1385511"/>
    <lineage>
        <taxon>Bacteria</taxon>
        <taxon>Bacillati</taxon>
        <taxon>Bacillota</taxon>
        <taxon>Bacilli</taxon>
        <taxon>Bacillales</taxon>
        <taxon>Bacillaceae</taxon>
        <taxon>Pontibacillus</taxon>
    </lineage>
</organism>
<evidence type="ECO:0000313" key="2">
    <source>
        <dbReference type="EMBL" id="KGX84070.1"/>
    </source>
</evidence>
<dbReference type="STRING" id="1385511.GCA_000425225_00916"/>
<feature type="region of interest" description="Disordered" evidence="1">
    <location>
        <begin position="119"/>
        <end position="143"/>
    </location>
</feature>
<evidence type="ECO:0000313" key="3">
    <source>
        <dbReference type="Proteomes" id="UP000030403"/>
    </source>
</evidence>
<evidence type="ECO:0008006" key="4">
    <source>
        <dbReference type="Google" id="ProtNLM"/>
    </source>
</evidence>
<dbReference type="RefSeq" id="WP_036843161.1">
    <property type="nucleotide sequence ID" value="NZ_AVPF01000068.1"/>
</dbReference>
<sequence>MSGNDLHPSVQQFKEFVNKHPKLVKEVKDQGSSWQPFYEKWVLLGEEDSFWDPYREEVVQTKRREENKEEEPSESNNQEFMGQLMSMVDKVDLNKVQEHIQQLNGAVQNIQSLVGQFQDMKKQLPGKNQARSQRRSPFSFGRD</sequence>
<dbReference type="InterPro" id="IPR025953">
    <property type="entry name" value="YlbD_coat"/>
</dbReference>
<dbReference type="EMBL" id="AVPF01000068">
    <property type="protein sequence ID" value="KGX84070.1"/>
    <property type="molecule type" value="Genomic_DNA"/>
</dbReference>
<comment type="caution">
    <text evidence="2">The sequence shown here is derived from an EMBL/GenBank/DDBJ whole genome shotgun (WGS) entry which is preliminary data.</text>
</comment>
<name>A0A0A5FZ33_9BACI</name>
<proteinExistence type="predicted"/>
<evidence type="ECO:0000256" key="1">
    <source>
        <dbReference type="SAM" id="MobiDB-lite"/>
    </source>
</evidence>
<gene>
    <name evidence="2" type="ORF">N783_19295</name>
</gene>
<dbReference type="OrthoDB" id="1655540at2"/>
<accession>A0A0A5FZ33</accession>
<protein>
    <recommendedName>
        <fullName evidence="4">Coat protein</fullName>
    </recommendedName>
</protein>
<dbReference type="Proteomes" id="UP000030403">
    <property type="component" value="Unassembled WGS sequence"/>
</dbReference>